<organism evidence="1 2">
    <name type="scientific">Olsenella profusa F0195</name>
    <dbReference type="NCBI Taxonomy" id="1125712"/>
    <lineage>
        <taxon>Bacteria</taxon>
        <taxon>Bacillati</taxon>
        <taxon>Actinomycetota</taxon>
        <taxon>Coriobacteriia</taxon>
        <taxon>Coriobacteriales</taxon>
        <taxon>Atopobiaceae</taxon>
        <taxon>Olsenella</taxon>
    </lineage>
</organism>
<dbReference type="Proteomes" id="UP000016638">
    <property type="component" value="Unassembled WGS sequence"/>
</dbReference>
<reference evidence="1 2" key="1">
    <citation type="submission" date="2013-08" db="EMBL/GenBank/DDBJ databases">
        <authorList>
            <person name="Durkin A.S."/>
            <person name="Haft D.R."/>
            <person name="McCorrison J."/>
            <person name="Torralba M."/>
            <person name="Gillis M."/>
            <person name="Haft D.H."/>
            <person name="Methe B."/>
            <person name="Sutton G."/>
            <person name="Nelson K.E."/>
        </authorList>
    </citation>
    <scope>NUCLEOTIDE SEQUENCE [LARGE SCALE GENOMIC DNA]</scope>
    <source>
        <strain evidence="1 2">F0195</strain>
    </source>
</reference>
<dbReference type="EMBL" id="AWEZ01000015">
    <property type="protein sequence ID" value="ERL10280.1"/>
    <property type="molecule type" value="Genomic_DNA"/>
</dbReference>
<accession>U2TVE0</accession>
<gene>
    <name evidence="1" type="ORF">HMPREF1316_2700</name>
</gene>
<evidence type="ECO:0000313" key="2">
    <source>
        <dbReference type="Proteomes" id="UP000016638"/>
    </source>
</evidence>
<feature type="non-terminal residue" evidence="1">
    <location>
        <position position="118"/>
    </location>
</feature>
<sequence>MTTDINVIGATTRASFTGISTSDSSFGSTTTIATGNWSLKFKLNYQSDAIALSPAGTFVLAGTSGSVQRVSVSPVGVSIDYTVNGTEQAPASGRWSPAYLDLGTITINMKDDTSFSIP</sequence>
<evidence type="ECO:0000313" key="1">
    <source>
        <dbReference type="EMBL" id="ERL10280.1"/>
    </source>
</evidence>
<dbReference type="AlphaFoldDB" id="U2TVE0"/>
<dbReference type="STRING" id="1125712.HMPREF1316_2700"/>
<keyword evidence="2" id="KW-1185">Reference proteome</keyword>
<protein>
    <submittedName>
        <fullName evidence="1">Uncharacterized protein</fullName>
    </submittedName>
</protein>
<name>U2TVE0_9ACTN</name>
<comment type="caution">
    <text evidence="1">The sequence shown here is derived from an EMBL/GenBank/DDBJ whole genome shotgun (WGS) entry which is preliminary data.</text>
</comment>
<proteinExistence type="predicted"/>